<dbReference type="InterPro" id="IPR032557">
    <property type="entry name" value="DUF4935"/>
</dbReference>
<dbReference type="Proteomes" id="UP001178322">
    <property type="component" value="Chromosome"/>
</dbReference>
<evidence type="ECO:0000313" key="3">
    <source>
        <dbReference type="Proteomes" id="UP001178322"/>
    </source>
</evidence>
<dbReference type="AlphaFoldDB" id="A0AAX3X399"/>
<name>A0AAX3X399_9BACI</name>
<gene>
    <name evidence="2" type="ORF">QNH24_11605</name>
</gene>
<evidence type="ECO:0000259" key="1">
    <source>
        <dbReference type="Pfam" id="PF16289"/>
    </source>
</evidence>
<accession>A0AAX3X399</accession>
<feature type="domain" description="DUF4935" evidence="1">
    <location>
        <begin position="5"/>
        <end position="166"/>
    </location>
</feature>
<protein>
    <submittedName>
        <fullName evidence="2">PIN domain-containing protein</fullName>
    </submittedName>
</protein>
<organism evidence="2 3">
    <name type="scientific">Lysinibacillus pakistanensis</name>
    <dbReference type="NCBI Taxonomy" id="759811"/>
    <lineage>
        <taxon>Bacteria</taxon>
        <taxon>Bacillati</taxon>
        <taxon>Bacillota</taxon>
        <taxon>Bacilli</taxon>
        <taxon>Bacillales</taxon>
        <taxon>Bacillaceae</taxon>
        <taxon>Lysinibacillus</taxon>
    </lineage>
</organism>
<sequence>MKIAIFLDTNIVESDFKMAGRNFLDLFNAKSTVFNDTYFKLYLTQTNFYEIEKHYRNKIRSSLNAYQNAINEVNKYTNHIDKIDIALLKKQLVEEYTKKIKKIFEIYTPSPRAYEKALERMYLTKMPFRDNKEELKDAIIWESIYDFALKNRNCNIYFISNNNKDFAVEDLNGKSYLFHEDFDTLDGVIKYKKNIKDFLTEFNYLYHFTIDGITEIQDIITKYVYEKLEMNHGFENFLDDFFYNGSFSFESLEGWGTEPYIEKIIDVSMDNDVEILQSDEYCYVPIKIDCRISYSVEISNPGYEPGDEDFLVLGPISEVFTIGALVYFNIEEYCVEYLDDFKIEFKEYYKEKY</sequence>
<dbReference type="RefSeq" id="WP_283872319.1">
    <property type="nucleotide sequence ID" value="NZ_CP126101.1"/>
</dbReference>
<proteinExistence type="predicted"/>
<evidence type="ECO:0000313" key="2">
    <source>
        <dbReference type="EMBL" id="WHY53847.1"/>
    </source>
</evidence>
<reference evidence="2" key="1">
    <citation type="submission" date="2023-05" db="EMBL/GenBank/DDBJ databases">
        <title>Comparative genomics of Bacillaceae isolates and their secondary metabolite potential.</title>
        <authorList>
            <person name="Song L."/>
            <person name="Nielsen L.J."/>
            <person name="Mohite O."/>
            <person name="Xu X."/>
            <person name="Weber T."/>
            <person name="Kovacs A.T."/>
        </authorList>
    </citation>
    <scope>NUCLEOTIDE SEQUENCE</scope>
    <source>
        <strain evidence="2">LY1</strain>
    </source>
</reference>
<dbReference type="EMBL" id="CP126101">
    <property type="protein sequence ID" value="WHY53847.1"/>
    <property type="molecule type" value="Genomic_DNA"/>
</dbReference>
<dbReference type="Pfam" id="PF16289">
    <property type="entry name" value="PIN_12"/>
    <property type="match status" value="1"/>
</dbReference>